<evidence type="ECO:0000313" key="2">
    <source>
        <dbReference type="EMBL" id="WPH04143.1"/>
    </source>
</evidence>
<evidence type="ECO:0000313" key="3">
    <source>
        <dbReference type="Proteomes" id="UP001303373"/>
    </source>
</evidence>
<dbReference type="Proteomes" id="UP001303373">
    <property type="component" value="Chromosome 12"/>
</dbReference>
<sequence>MGAVKLPFHADHVGSFIRPSSVSTAQKQADAGEITDAQLNEIQKKAIGDIVHKQQEHGVRSLCSGEYDRRFYFSGFFEKLGGFKEVRPVPWDLTRLSAAPIAALKKSGQTYPMLAVCEDKITYNQSPYLENWKTLRACVPKERWNDCKFTMPPPCYFHLRMAPGKCYNKEIYPTDADFFADLAKVYRQELKTLHSEGLRNLQIDDPTLAYFCSEDMLQGLRSDGENTDELFDMYLKAHNDCIADRPEDLHVALHICRGNFSKAMHFSEGSYEKIAEKFFKTLNYDTFYLEYDNPRSGGFEPLRFLPKDKNVVLGVVTTKDPTLEDKAVIKQRIEEAAAIIAKGQGRTVAEAMENIGISPQCGFASVAIGADGMTEEKMFAKLQLVRDVASELWPDKQ</sequence>
<dbReference type="CDD" id="cd03311">
    <property type="entry name" value="CIMS_C_terminal_like"/>
    <property type="match status" value="1"/>
</dbReference>
<gene>
    <name evidence="2" type="ORF">R9X50_00702900</name>
</gene>
<accession>A0AAQ3MB53</accession>
<name>A0AAQ3MB53_9PEZI</name>
<dbReference type="Gene3D" id="3.20.20.210">
    <property type="match status" value="1"/>
</dbReference>
<feature type="domain" description="Cobalamin-independent methionine synthase MetE C-terminal/archaeal" evidence="1">
    <location>
        <begin position="178"/>
        <end position="389"/>
    </location>
</feature>
<dbReference type="SUPFAM" id="SSF51726">
    <property type="entry name" value="UROD/MetE-like"/>
    <property type="match status" value="1"/>
</dbReference>
<keyword evidence="3" id="KW-1185">Reference proteome</keyword>
<dbReference type="PANTHER" id="PTHR43844:SF2">
    <property type="entry name" value="SYNTHASE, VITAMIN-B12 INDEPENDENT, PUTATIVE (AFU_ORTHOLOGUE AFUA_3G12060)-RELATED"/>
    <property type="match status" value="1"/>
</dbReference>
<dbReference type="InterPro" id="IPR038071">
    <property type="entry name" value="UROD/MetE-like_sf"/>
</dbReference>
<evidence type="ECO:0000259" key="1">
    <source>
        <dbReference type="Pfam" id="PF01717"/>
    </source>
</evidence>
<dbReference type="EMBL" id="CP138591">
    <property type="protein sequence ID" value="WPH04143.1"/>
    <property type="molecule type" value="Genomic_DNA"/>
</dbReference>
<dbReference type="InterPro" id="IPR002629">
    <property type="entry name" value="Met_Synth_C/arc"/>
</dbReference>
<dbReference type="GO" id="GO:0009086">
    <property type="term" value="P:methionine biosynthetic process"/>
    <property type="evidence" value="ECO:0007669"/>
    <property type="project" value="InterPro"/>
</dbReference>
<organism evidence="2 3">
    <name type="scientific">Acrodontium crateriforme</name>
    <dbReference type="NCBI Taxonomy" id="150365"/>
    <lineage>
        <taxon>Eukaryota</taxon>
        <taxon>Fungi</taxon>
        <taxon>Dikarya</taxon>
        <taxon>Ascomycota</taxon>
        <taxon>Pezizomycotina</taxon>
        <taxon>Dothideomycetes</taxon>
        <taxon>Dothideomycetidae</taxon>
        <taxon>Mycosphaerellales</taxon>
        <taxon>Teratosphaeriaceae</taxon>
        <taxon>Acrodontium</taxon>
    </lineage>
</organism>
<dbReference type="AlphaFoldDB" id="A0AAQ3MB53"/>
<protein>
    <recommendedName>
        <fullName evidence="1">Cobalamin-independent methionine synthase MetE C-terminal/archaeal domain-containing protein</fullName>
    </recommendedName>
</protein>
<dbReference type="Pfam" id="PF01717">
    <property type="entry name" value="Meth_synt_2"/>
    <property type="match status" value="1"/>
</dbReference>
<reference evidence="2 3" key="1">
    <citation type="submission" date="2023-11" db="EMBL/GenBank/DDBJ databases">
        <title>An acidophilic fungus is an integral part of prey digestion in a carnivorous sundew plant.</title>
        <authorList>
            <person name="Tsai I.J."/>
        </authorList>
    </citation>
    <scope>NUCLEOTIDE SEQUENCE [LARGE SCALE GENOMIC DNA]</scope>
    <source>
        <strain evidence="2">169a</strain>
    </source>
</reference>
<dbReference type="PANTHER" id="PTHR43844">
    <property type="entry name" value="METHIONINE SYNTHASE"/>
    <property type="match status" value="1"/>
</dbReference>
<proteinExistence type="predicted"/>
<dbReference type="GO" id="GO:0003871">
    <property type="term" value="F:5-methyltetrahydropteroyltriglutamate-homocysteine S-methyltransferase activity"/>
    <property type="evidence" value="ECO:0007669"/>
    <property type="project" value="InterPro"/>
</dbReference>
<dbReference type="GO" id="GO:0008270">
    <property type="term" value="F:zinc ion binding"/>
    <property type="evidence" value="ECO:0007669"/>
    <property type="project" value="InterPro"/>
</dbReference>